<proteinExistence type="predicted"/>
<sequence>MDGYGIPGMMGYGMPGMMGGCGMPGMMGGMPGMDMMGMMGGCGGYGAAKTPTGSQNKASPYSGASPASGGSNWTCPSCNNDNYPMRTSCNRCKLPKMDGGMGGGMGVAWACKPWAQRQQLLVVSVLARYDAR</sequence>
<evidence type="ECO:0000313" key="8">
    <source>
        <dbReference type="Proteomes" id="UP000654075"/>
    </source>
</evidence>
<dbReference type="InterPro" id="IPR001876">
    <property type="entry name" value="Znf_RanBP2"/>
</dbReference>
<feature type="region of interest" description="Disordered" evidence="5">
    <location>
        <begin position="49"/>
        <end position="71"/>
    </location>
</feature>
<evidence type="ECO:0000256" key="1">
    <source>
        <dbReference type="ARBA" id="ARBA00022723"/>
    </source>
</evidence>
<evidence type="ECO:0000259" key="6">
    <source>
        <dbReference type="PROSITE" id="PS50199"/>
    </source>
</evidence>
<reference evidence="7" key="1">
    <citation type="submission" date="2021-02" db="EMBL/GenBank/DDBJ databases">
        <authorList>
            <person name="Dougan E. K."/>
            <person name="Rhodes N."/>
            <person name="Thang M."/>
            <person name="Chan C."/>
        </authorList>
    </citation>
    <scope>NUCLEOTIDE SEQUENCE</scope>
</reference>
<organism evidence="7 8">
    <name type="scientific">Polarella glacialis</name>
    <name type="common">Dinoflagellate</name>
    <dbReference type="NCBI Taxonomy" id="89957"/>
    <lineage>
        <taxon>Eukaryota</taxon>
        <taxon>Sar</taxon>
        <taxon>Alveolata</taxon>
        <taxon>Dinophyceae</taxon>
        <taxon>Suessiales</taxon>
        <taxon>Suessiaceae</taxon>
        <taxon>Polarella</taxon>
    </lineage>
</organism>
<evidence type="ECO:0000313" key="7">
    <source>
        <dbReference type="EMBL" id="CAE8638061.1"/>
    </source>
</evidence>
<keyword evidence="8" id="KW-1185">Reference proteome</keyword>
<feature type="compositionally biased region" description="Low complexity" evidence="5">
    <location>
        <begin position="58"/>
        <end position="71"/>
    </location>
</feature>
<dbReference type="PROSITE" id="PS50199">
    <property type="entry name" value="ZF_RANBP2_2"/>
    <property type="match status" value="1"/>
</dbReference>
<dbReference type="SMART" id="SM00547">
    <property type="entry name" value="ZnF_RBZ"/>
    <property type="match status" value="1"/>
</dbReference>
<comment type="caution">
    <text evidence="7">The sequence shown here is derived from an EMBL/GenBank/DDBJ whole genome shotgun (WGS) entry which is preliminary data.</text>
</comment>
<evidence type="ECO:0000256" key="5">
    <source>
        <dbReference type="SAM" id="MobiDB-lite"/>
    </source>
</evidence>
<dbReference type="InterPro" id="IPR036443">
    <property type="entry name" value="Znf_RanBP2_sf"/>
</dbReference>
<evidence type="ECO:0000256" key="2">
    <source>
        <dbReference type="ARBA" id="ARBA00022771"/>
    </source>
</evidence>
<dbReference type="SUPFAM" id="SSF90209">
    <property type="entry name" value="Ran binding protein zinc finger-like"/>
    <property type="match status" value="1"/>
</dbReference>
<evidence type="ECO:0000256" key="3">
    <source>
        <dbReference type="ARBA" id="ARBA00022833"/>
    </source>
</evidence>
<dbReference type="Proteomes" id="UP000654075">
    <property type="component" value="Unassembled WGS sequence"/>
</dbReference>
<dbReference type="PROSITE" id="PS01358">
    <property type="entry name" value="ZF_RANBP2_1"/>
    <property type="match status" value="1"/>
</dbReference>
<gene>
    <name evidence="7" type="ORF">PGLA1383_LOCUS53345</name>
</gene>
<feature type="domain" description="RanBP2-type" evidence="6">
    <location>
        <begin position="67"/>
        <end position="98"/>
    </location>
</feature>
<protein>
    <recommendedName>
        <fullName evidence="6">RanBP2-type domain-containing protein</fullName>
    </recommendedName>
</protein>
<name>A0A813HKQ6_POLGL</name>
<dbReference type="Gene3D" id="4.10.1060.10">
    <property type="entry name" value="Zinc finger, RanBP2-type"/>
    <property type="match status" value="1"/>
</dbReference>
<accession>A0A813HKQ6</accession>
<keyword evidence="2 4" id="KW-0863">Zinc-finger</keyword>
<dbReference type="GO" id="GO:0008270">
    <property type="term" value="F:zinc ion binding"/>
    <property type="evidence" value="ECO:0007669"/>
    <property type="project" value="UniProtKB-KW"/>
</dbReference>
<dbReference type="AlphaFoldDB" id="A0A813HKQ6"/>
<dbReference type="EMBL" id="CAJNNV010031854">
    <property type="protein sequence ID" value="CAE8638061.1"/>
    <property type="molecule type" value="Genomic_DNA"/>
</dbReference>
<dbReference type="Pfam" id="PF00641">
    <property type="entry name" value="Zn_ribbon_RanBP"/>
    <property type="match status" value="1"/>
</dbReference>
<keyword evidence="1" id="KW-0479">Metal-binding</keyword>
<keyword evidence="3" id="KW-0862">Zinc</keyword>
<evidence type="ECO:0000256" key="4">
    <source>
        <dbReference type="PROSITE-ProRule" id="PRU00322"/>
    </source>
</evidence>